<dbReference type="PANTHER" id="PTHR36245:SF5">
    <property type="entry name" value="GLYCINE-RICH PROTEIN DOT1-LIKE"/>
    <property type="match status" value="1"/>
</dbReference>
<reference evidence="4" key="1">
    <citation type="journal article" date="2022" name="Plant J.">
        <title>Strategies of tolerance reflected in two North American maple genomes.</title>
        <authorList>
            <person name="McEvoy S.L."/>
            <person name="Sezen U.U."/>
            <person name="Trouern-Trend A."/>
            <person name="McMahon S.M."/>
            <person name="Schaberg P.G."/>
            <person name="Yang J."/>
            <person name="Wegrzyn J.L."/>
            <person name="Swenson N.G."/>
        </authorList>
    </citation>
    <scope>NUCLEOTIDE SEQUENCE</scope>
    <source>
        <strain evidence="4">NS2018</strain>
    </source>
</reference>
<feature type="compositionally biased region" description="Gly residues" evidence="1">
    <location>
        <begin position="65"/>
        <end position="102"/>
    </location>
</feature>
<feature type="chain" id="PRO_5041330681" description="Glycine-rich protein" evidence="3">
    <location>
        <begin position="23"/>
        <end position="161"/>
    </location>
</feature>
<evidence type="ECO:0000313" key="4">
    <source>
        <dbReference type="EMBL" id="KAK0604397.1"/>
    </source>
</evidence>
<dbReference type="EMBL" id="JAUESC010000002">
    <property type="protein sequence ID" value="KAK0604397.1"/>
    <property type="molecule type" value="Genomic_DNA"/>
</dbReference>
<dbReference type="Proteomes" id="UP001168877">
    <property type="component" value="Unassembled WGS sequence"/>
</dbReference>
<proteinExistence type="predicted"/>
<dbReference type="AlphaFoldDB" id="A0AA39TC27"/>
<keyword evidence="2" id="KW-0812">Transmembrane</keyword>
<gene>
    <name evidence="4" type="ORF">LWI29_015259</name>
</gene>
<evidence type="ECO:0008006" key="6">
    <source>
        <dbReference type="Google" id="ProtNLM"/>
    </source>
</evidence>
<protein>
    <recommendedName>
        <fullName evidence="6">Glycine-rich protein</fullName>
    </recommendedName>
</protein>
<comment type="caution">
    <text evidence="4">The sequence shown here is derived from an EMBL/GenBank/DDBJ whole genome shotgun (WGS) entry which is preliminary data.</text>
</comment>
<evidence type="ECO:0000256" key="3">
    <source>
        <dbReference type="SAM" id="SignalP"/>
    </source>
</evidence>
<keyword evidence="5" id="KW-1185">Reference proteome</keyword>
<dbReference type="PANTHER" id="PTHR36245">
    <property type="entry name" value="GLYCINE-RICH PROTEIN DOT1-LIKE"/>
    <property type="match status" value="1"/>
</dbReference>
<sequence length="161" mass="16417">MGFQKLGFFFLLLLFQLHLLPAFPISLKNLLLTDFDQQQNVRNEGMQERSSIEVGVKHVVSINRRGGGGGGGHGGGGGGSGGHGGEGGGGGHGGGGEGGHGNNGDKSPFTGGAVIPLYAAGAGGFHHRNDHQHHGANGATPLCSGLSYLVFIVFLSLVFYV</sequence>
<feature type="transmembrane region" description="Helical" evidence="2">
    <location>
        <begin position="139"/>
        <end position="160"/>
    </location>
</feature>
<name>A0AA39TC27_ACESA</name>
<evidence type="ECO:0000256" key="1">
    <source>
        <dbReference type="SAM" id="MobiDB-lite"/>
    </source>
</evidence>
<feature type="region of interest" description="Disordered" evidence="1">
    <location>
        <begin position="65"/>
        <end position="106"/>
    </location>
</feature>
<keyword evidence="2" id="KW-0472">Membrane</keyword>
<evidence type="ECO:0000313" key="5">
    <source>
        <dbReference type="Proteomes" id="UP001168877"/>
    </source>
</evidence>
<evidence type="ECO:0000256" key="2">
    <source>
        <dbReference type="SAM" id="Phobius"/>
    </source>
</evidence>
<accession>A0AA39TC27</accession>
<keyword evidence="3" id="KW-0732">Signal</keyword>
<organism evidence="4 5">
    <name type="scientific">Acer saccharum</name>
    <name type="common">Sugar maple</name>
    <dbReference type="NCBI Taxonomy" id="4024"/>
    <lineage>
        <taxon>Eukaryota</taxon>
        <taxon>Viridiplantae</taxon>
        <taxon>Streptophyta</taxon>
        <taxon>Embryophyta</taxon>
        <taxon>Tracheophyta</taxon>
        <taxon>Spermatophyta</taxon>
        <taxon>Magnoliopsida</taxon>
        <taxon>eudicotyledons</taxon>
        <taxon>Gunneridae</taxon>
        <taxon>Pentapetalae</taxon>
        <taxon>rosids</taxon>
        <taxon>malvids</taxon>
        <taxon>Sapindales</taxon>
        <taxon>Sapindaceae</taxon>
        <taxon>Hippocastanoideae</taxon>
        <taxon>Acereae</taxon>
        <taxon>Acer</taxon>
    </lineage>
</organism>
<keyword evidence="2" id="KW-1133">Transmembrane helix</keyword>
<feature type="signal peptide" evidence="3">
    <location>
        <begin position="1"/>
        <end position="22"/>
    </location>
</feature>
<reference evidence="4" key="2">
    <citation type="submission" date="2023-06" db="EMBL/GenBank/DDBJ databases">
        <authorList>
            <person name="Swenson N.G."/>
            <person name="Wegrzyn J.L."/>
            <person name="Mcevoy S.L."/>
        </authorList>
    </citation>
    <scope>NUCLEOTIDE SEQUENCE</scope>
    <source>
        <strain evidence="4">NS2018</strain>
        <tissue evidence="4">Leaf</tissue>
    </source>
</reference>